<dbReference type="EMBL" id="JAUSWJ010000001">
    <property type="protein sequence ID" value="MDQ0514855.1"/>
    <property type="molecule type" value="Genomic_DNA"/>
</dbReference>
<evidence type="ECO:0000313" key="2">
    <source>
        <dbReference type="EMBL" id="MDQ0514855.1"/>
    </source>
</evidence>
<dbReference type="Proteomes" id="UP001223743">
    <property type="component" value="Unassembled WGS sequence"/>
</dbReference>
<sequence length="83" mass="9277">MTGSIDRKSRGRPRTDTTLVGVRMAPELIAALDRFIADEAPGTSRPEALRMVFRRWAEQEGLINRQPPDEGKRPSELNSDNDG</sequence>
<accession>A0ABU0M1M5</accession>
<name>A0ABU0M1M5_9HYPH</name>
<keyword evidence="3" id="KW-1185">Reference proteome</keyword>
<comment type="caution">
    <text evidence="2">The sequence shown here is derived from an EMBL/GenBank/DDBJ whole genome shotgun (WGS) entry which is preliminary data.</text>
</comment>
<reference evidence="2 3" key="1">
    <citation type="submission" date="2023-07" db="EMBL/GenBank/DDBJ databases">
        <title>Genomic Encyclopedia of Type Strains, Phase IV (KMG-IV): sequencing the most valuable type-strain genomes for metagenomic binning, comparative biology and taxonomic classification.</title>
        <authorList>
            <person name="Goeker M."/>
        </authorList>
    </citation>
    <scope>NUCLEOTIDE SEQUENCE [LARGE SCALE GENOMIC DNA]</scope>
    <source>
        <strain evidence="2 3">B1-1</strain>
    </source>
</reference>
<evidence type="ECO:0008006" key="4">
    <source>
        <dbReference type="Google" id="ProtNLM"/>
    </source>
</evidence>
<evidence type="ECO:0000256" key="1">
    <source>
        <dbReference type="SAM" id="MobiDB-lite"/>
    </source>
</evidence>
<organism evidence="2 3">
    <name type="scientific">Kaistia geumhonensis</name>
    <dbReference type="NCBI Taxonomy" id="410839"/>
    <lineage>
        <taxon>Bacteria</taxon>
        <taxon>Pseudomonadati</taxon>
        <taxon>Pseudomonadota</taxon>
        <taxon>Alphaproteobacteria</taxon>
        <taxon>Hyphomicrobiales</taxon>
        <taxon>Kaistiaceae</taxon>
        <taxon>Kaistia</taxon>
    </lineage>
</organism>
<evidence type="ECO:0000313" key="3">
    <source>
        <dbReference type="Proteomes" id="UP001223743"/>
    </source>
</evidence>
<feature type="region of interest" description="Disordered" evidence="1">
    <location>
        <begin position="60"/>
        <end position="83"/>
    </location>
</feature>
<proteinExistence type="predicted"/>
<dbReference type="RefSeq" id="WP_266281705.1">
    <property type="nucleotide sequence ID" value="NZ_JAPKNF010000001.1"/>
</dbReference>
<gene>
    <name evidence="2" type="ORF">QO015_000468</name>
</gene>
<protein>
    <recommendedName>
        <fullName evidence="4">Ribbon-helix-helix protein CopG domain-containing protein</fullName>
    </recommendedName>
</protein>